<dbReference type="RefSeq" id="WP_069432027.1">
    <property type="nucleotide sequence ID" value="NZ_MEHA01000022.1"/>
</dbReference>
<feature type="transmembrane region" description="Helical" evidence="1">
    <location>
        <begin position="255"/>
        <end position="281"/>
    </location>
</feature>
<dbReference type="Proteomes" id="UP000094271">
    <property type="component" value="Unassembled WGS sequence"/>
</dbReference>
<feature type="transmembrane region" description="Helical" evidence="1">
    <location>
        <begin position="60"/>
        <end position="78"/>
    </location>
</feature>
<feature type="transmembrane region" description="Helical" evidence="1">
    <location>
        <begin position="90"/>
        <end position="109"/>
    </location>
</feature>
<gene>
    <name evidence="2" type="ORF">BEI59_23930</name>
</gene>
<dbReference type="AlphaFoldDB" id="A0A1E3UBU5"/>
<organism evidence="2 3">
    <name type="scientific">Eisenbergiella tayi</name>
    <dbReference type="NCBI Taxonomy" id="1432052"/>
    <lineage>
        <taxon>Bacteria</taxon>
        <taxon>Bacillati</taxon>
        <taxon>Bacillota</taxon>
        <taxon>Clostridia</taxon>
        <taxon>Lachnospirales</taxon>
        <taxon>Lachnospiraceae</taxon>
        <taxon>Eisenbergiella</taxon>
    </lineage>
</organism>
<protein>
    <submittedName>
        <fullName evidence="2">Uncharacterized protein</fullName>
    </submittedName>
</protein>
<keyword evidence="1" id="KW-0472">Membrane</keyword>
<dbReference type="OrthoDB" id="1998185at2"/>
<feature type="transmembrane region" description="Helical" evidence="1">
    <location>
        <begin position="222"/>
        <end position="243"/>
    </location>
</feature>
<keyword evidence="1" id="KW-1133">Transmembrane helix</keyword>
<reference evidence="2 3" key="1">
    <citation type="submission" date="2016-08" db="EMBL/GenBank/DDBJ databases">
        <authorList>
            <person name="Seilhamer J.J."/>
        </authorList>
    </citation>
    <scope>NUCLEOTIDE SEQUENCE [LARGE SCALE GENOMIC DNA]</scope>
    <source>
        <strain evidence="2 3">NML150140-1</strain>
    </source>
</reference>
<feature type="transmembrane region" description="Helical" evidence="1">
    <location>
        <begin position="166"/>
        <end position="186"/>
    </location>
</feature>
<keyword evidence="1" id="KW-0812">Transmembrane</keyword>
<sequence>MLKIVDLWIKRVLSFIIGNILLYLCLLSVFSTSAGEKRDFSSVAGKEDISFYNFYLPDNIIKHLIILLLFIFIIYFLSSSLKRIGKNLNRYSWLNCLLYFLVGMVWILITRMPPISDQQKILNIAEQMVMGVYTQFQTNSGYLWRYPDQMGIVYYYYLITLIFGKYNYLVIQICNLIVATIGLVFVKKLADVFWSKECTCIGFGIQLSYMLFIPYLLYITFIYGTTLGFVFSLLAIYMEVLYLKQRKIKTAILSALFIGLAVVFKTNSMIMLIAMMLFLFYDLLIEHKEYKKTILFFVMIISVQIFLHKVFILL</sequence>
<proteinExistence type="predicted"/>
<feature type="transmembrane region" description="Helical" evidence="1">
    <location>
        <begin position="293"/>
        <end position="312"/>
    </location>
</feature>
<feature type="transmembrane region" description="Helical" evidence="1">
    <location>
        <begin position="198"/>
        <end position="216"/>
    </location>
</feature>
<name>A0A1E3UBU5_9FIRM</name>
<evidence type="ECO:0000313" key="2">
    <source>
        <dbReference type="EMBL" id="ODR46800.1"/>
    </source>
</evidence>
<accession>A0A1E3UBU5</accession>
<evidence type="ECO:0000313" key="3">
    <source>
        <dbReference type="Proteomes" id="UP000094271"/>
    </source>
</evidence>
<dbReference type="EMBL" id="MEHA01000022">
    <property type="protein sequence ID" value="ODR46800.1"/>
    <property type="molecule type" value="Genomic_DNA"/>
</dbReference>
<feature type="transmembrane region" description="Helical" evidence="1">
    <location>
        <begin position="12"/>
        <end position="30"/>
    </location>
</feature>
<comment type="caution">
    <text evidence="2">The sequence shown here is derived from an EMBL/GenBank/DDBJ whole genome shotgun (WGS) entry which is preliminary data.</text>
</comment>
<evidence type="ECO:0000256" key="1">
    <source>
        <dbReference type="SAM" id="Phobius"/>
    </source>
</evidence>